<name>A0A248LHF6_9NEIS</name>
<proteinExistence type="predicted"/>
<dbReference type="EMBL" id="CP022115">
    <property type="protein sequence ID" value="ASJ23931.1"/>
    <property type="molecule type" value="Genomic_DNA"/>
</dbReference>
<dbReference type="RefSeq" id="WP_239898445.1">
    <property type="nucleotide sequence ID" value="NZ_JAJAXO010000022.1"/>
</dbReference>
<dbReference type="Proteomes" id="UP000197424">
    <property type="component" value="Chromosome"/>
</dbReference>
<sequence>MIELSVIATNRHCVLPAVPGRCLSVYRHAINLLWPSGDLLTLHRRGSGMSPMGMVLRQDDFDWLAGCIAPGEPVCAVSACILQLGGCRLALDRGRCLSMELPHHDVAGTRACGLSAWLQAQVQPAGLGLPAATLLAGAPGLLGLHVQGLALALRSDRCPPVESVQFLLGRGEGVTPAGDDMLVGMLAVLALNGRSPAPLAQVLSPLLDGPLLTTPVSRAYLLHALAGRFSSSLLRLLRRMAGGRAGVNDFTRFSRHGHTSGMDTLCGMALLERMG</sequence>
<organism evidence="1 2">
    <name type="scientific">Laribacter hongkongensis</name>
    <dbReference type="NCBI Taxonomy" id="168471"/>
    <lineage>
        <taxon>Bacteria</taxon>
        <taxon>Pseudomonadati</taxon>
        <taxon>Pseudomonadota</taxon>
        <taxon>Betaproteobacteria</taxon>
        <taxon>Neisseriales</taxon>
        <taxon>Aquaspirillaceae</taxon>
        <taxon>Laribacter</taxon>
    </lineage>
</organism>
<accession>A0A248LHF6</accession>
<dbReference type="AlphaFoldDB" id="A0A248LHF6"/>
<reference evidence="2" key="1">
    <citation type="submission" date="2017-06" db="EMBL/GenBank/DDBJ databases">
        <title>Whole genome sequence of Laribacter hongkongensis LHGZ1.</title>
        <authorList>
            <person name="Chen D."/>
            <person name="Wu H."/>
            <person name="Chen J."/>
        </authorList>
    </citation>
    <scope>NUCLEOTIDE SEQUENCE [LARGE SCALE GENOMIC DNA]</scope>
    <source>
        <strain evidence="2">LHGZ1</strain>
    </source>
</reference>
<protein>
    <submittedName>
        <fullName evidence="1">DUF2877 domain containing protein</fullName>
    </submittedName>
</protein>
<dbReference type="Pfam" id="PF11392">
    <property type="entry name" value="AllH"/>
    <property type="match status" value="1"/>
</dbReference>
<gene>
    <name evidence="1" type="ORF">LHGZ1_1100</name>
</gene>
<evidence type="ECO:0000313" key="2">
    <source>
        <dbReference type="Proteomes" id="UP000197424"/>
    </source>
</evidence>
<evidence type="ECO:0000313" key="1">
    <source>
        <dbReference type="EMBL" id="ASJ23931.1"/>
    </source>
</evidence>
<dbReference type="InterPro" id="IPR021530">
    <property type="entry name" value="AllH-like"/>
</dbReference>